<dbReference type="Proteomes" id="UP000006050">
    <property type="component" value="Chromosome"/>
</dbReference>
<name>I3Z5K7_BELBD</name>
<evidence type="ECO:0000313" key="2">
    <source>
        <dbReference type="EMBL" id="AFL84525.1"/>
    </source>
</evidence>
<dbReference type="STRING" id="866536.Belba_1948"/>
<proteinExistence type="predicted"/>
<dbReference type="KEGG" id="bbd:Belba_1948"/>
<organism evidence="2 3">
    <name type="scientific">Belliella baltica (strain DSM 15883 / CIP 108006 / LMG 21964 / BA134)</name>
    <dbReference type="NCBI Taxonomy" id="866536"/>
    <lineage>
        <taxon>Bacteria</taxon>
        <taxon>Pseudomonadati</taxon>
        <taxon>Bacteroidota</taxon>
        <taxon>Cytophagia</taxon>
        <taxon>Cytophagales</taxon>
        <taxon>Cyclobacteriaceae</taxon>
        <taxon>Belliella</taxon>
    </lineage>
</organism>
<dbReference type="EMBL" id="CP003281">
    <property type="protein sequence ID" value="AFL84525.1"/>
    <property type="molecule type" value="Genomic_DNA"/>
</dbReference>
<keyword evidence="3" id="KW-1185">Reference proteome</keyword>
<evidence type="ECO:0000313" key="3">
    <source>
        <dbReference type="Proteomes" id="UP000006050"/>
    </source>
</evidence>
<gene>
    <name evidence="2" type="ordered locus">Belba_1948</name>
</gene>
<reference evidence="3" key="1">
    <citation type="submission" date="2012-06" db="EMBL/GenBank/DDBJ databases">
        <title>The complete genome of Belliella baltica DSM 15883.</title>
        <authorList>
            <person name="Lucas S."/>
            <person name="Copeland A."/>
            <person name="Lapidus A."/>
            <person name="Goodwin L."/>
            <person name="Pitluck S."/>
            <person name="Peters L."/>
            <person name="Mikhailova N."/>
            <person name="Davenport K."/>
            <person name="Kyrpides N."/>
            <person name="Mavromatis K."/>
            <person name="Pagani I."/>
            <person name="Ivanova N."/>
            <person name="Ovchinnikova G."/>
            <person name="Zeytun A."/>
            <person name="Detter J.C."/>
            <person name="Han C."/>
            <person name="Land M."/>
            <person name="Hauser L."/>
            <person name="Markowitz V."/>
            <person name="Cheng J.-F."/>
            <person name="Hugenholtz P."/>
            <person name="Woyke T."/>
            <person name="Wu D."/>
            <person name="Tindall B."/>
            <person name="Pomrenke H."/>
            <person name="Brambilla E."/>
            <person name="Klenk H.-P."/>
            <person name="Eisen J.A."/>
        </authorList>
    </citation>
    <scope>NUCLEOTIDE SEQUENCE [LARGE SCALE GENOMIC DNA]</scope>
    <source>
        <strain evidence="3">DSM 15883 / CIP 108006 / LMG 21964 / BA134</strain>
    </source>
</reference>
<protein>
    <recommendedName>
        <fullName evidence="4">Transcriptional regulator</fullName>
    </recommendedName>
</protein>
<feature type="chain" id="PRO_5003683323" description="Transcriptional regulator" evidence="1">
    <location>
        <begin position="22"/>
        <end position="543"/>
    </location>
</feature>
<dbReference type="eggNOG" id="ENOG502ZA8D">
    <property type="taxonomic scope" value="Bacteria"/>
</dbReference>
<dbReference type="HOGENOM" id="CLU_038796_0_0_10"/>
<keyword evidence="1" id="KW-0732">Signal</keyword>
<sequence length="543" mass="63709">MIMRYVISIFVLSFFSLTSLAQVDFAARLEFEAKFGESNYMTIFNDEGVIGFRTVKESGFKSQKHLEVFQADYNLNATSIKKLPIRENHDLVGYDVDEDKFYLLFQKGGSISAEDRYIIEMTLRTDKATEFDVSNVLEMELKEFYVMNGKTIFMGVSESLPVVQIFDMETTNVFTAQGIYSKDSEILQLRKDKQLGVLDVLISKRDQYKVKQVSILTFDMEGSKLREVDLGNLDDPKLEIIEGILTPFEDYQQALIGTFGKQRQEAYQGIYFAEINEFGETVKKYYTLENFENFYNYLPEKIRARRIRSLEKSLKKGKTPDIKPVLSTREVITMDDGYLVYSDLFMANNPRYFPRDGMYANSMYRINPFNPIYNNMMFRDPYLGYRGMPYNPNFNTFREGEYKFYAAQILKLDKDGRILWDNSVSLPNNVTNNPSKFGEISLTGNKLHYMYLEDEKLALSYLYDGEVIFENEKFEIELLEETERIRETDEYSLILYWWYENNYLLTGKQTIRFQDEDGRQKTKDVFFLTKIQVNGALFDPEEK</sequence>
<feature type="signal peptide" evidence="1">
    <location>
        <begin position="1"/>
        <end position="21"/>
    </location>
</feature>
<evidence type="ECO:0000256" key="1">
    <source>
        <dbReference type="SAM" id="SignalP"/>
    </source>
</evidence>
<accession>I3Z5K7</accession>
<dbReference type="AlphaFoldDB" id="I3Z5K7"/>
<evidence type="ECO:0008006" key="4">
    <source>
        <dbReference type="Google" id="ProtNLM"/>
    </source>
</evidence>